<reference evidence="3" key="1">
    <citation type="journal article" date="2014" name="Int. J. Syst. Evol. Microbiol.">
        <title>Complete genome sequence of Corynebacterium casei LMG S-19264T (=DSM 44701T), isolated from a smear-ripened cheese.</title>
        <authorList>
            <consortium name="US DOE Joint Genome Institute (JGI-PGF)"/>
            <person name="Walter F."/>
            <person name="Albersmeier A."/>
            <person name="Kalinowski J."/>
            <person name="Ruckert C."/>
        </authorList>
    </citation>
    <scope>NUCLEOTIDE SEQUENCE</scope>
    <source>
        <strain evidence="3">JCM 19831</strain>
    </source>
</reference>
<evidence type="ECO:0000313" key="4">
    <source>
        <dbReference type="Proteomes" id="UP000642070"/>
    </source>
</evidence>
<dbReference type="AlphaFoldDB" id="A0A917U128"/>
<proteinExistence type="predicted"/>
<keyword evidence="4" id="KW-1185">Reference proteome</keyword>
<reference evidence="3" key="2">
    <citation type="submission" date="2020-09" db="EMBL/GenBank/DDBJ databases">
        <authorList>
            <person name="Sun Q."/>
            <person name="Ohkuma M."/>
        </authorList>
    </citation>
    <scope>NUCLEOTIDE SEQUENCE</scope>
    <source>
        <strain evidence="3">JCM 19831</strain>
    </source>
</reference>
<comment type="caution">
    <text evidence="3">The sequence shown here is derived from an EMBL/GenBank/DDBJ whole genome shotgun (WGS) entry which is preliminary data.</text>
</comment>
<protein>
    <submittedName>
        <fullName evidence="3">Uncharacterized protein</fullName>
    </submittedName>
</protein>
<feature type="transmembrane region" description="Helical" evidence="2">
    <location>
        <begin position="12"/>
        <end position="30"/>
    </location>
</feature>
<dbReference type="Proteomes" id="UP000642070">
    <property type="component" value="Unassembled WGS sequence"/>
</dbReference>
<accession>A0A917U128</accession>
<keyword evidence="2" id="KW-0812">Transmembrane</keyword>
<evidence type="ECO:0000313" key="3">
    <source>
        <dbReference type="EMBL" id="GGM45109.1"/>
    </source>
</evidence>
<organism evidence="3 4">
    <name type="scientific">Dactylosporangium sucinum</name>
    <dbReference type="NCBI Taxonomy" id="1424081"/>
    <lineage>
        <taxon>Bacteria</taxon>
        <taxon>Bacillati</taxon>
        <taxon>Actinomycetota</taxon>
        <taxon>Actinomycetes</taxon>
        <taxon>Micromonosporales</taxon>
        <taxon>Micromonosporaceae</taxon>
        <taxon>Dactylosporangium</taxon>
    </lineage>
</organism>
<evidence type="ECO:0000256" key="1">
    <source>
        <dbReference type="SAM" id="MobiDB-lite"/>
    </source>
</evidence>
<keyword evidence="2" id="KW-1133">Transmembrane helix</keyword>
<gene>
    <name evidence="3" type="ORF">GCM10007977_053300</name>
</gene>
<dbReference type="EMBL" id="BMPI01000027">
    <property type="protein sequence ID" value="GGM45109.1"/>
    <property type="molecule type" value="Genomic_DNA"/>
</dbReference>
<evidence type="ECO:0000256" key="2">
    <source>
        <dbReference type="SAM" id="Phobius"/>
    </source>
</evidence>
<name>A0A917U128_9ACTN</name>
<sequence length="62" mass="6469">MTAWTEYAQAAAAALTFVSTALNLGLAVAAHRRRRRAAARSAPSARRRKIGDQPDHGGPGAA</sequence>
<feature type="region of interest" description="Disordered" evidence="1">
    <location>
        <begin position="35"/>
        <end position="62"/>
    </location>
</feature>
<keyword evidence="2" id="KW-0472">Membrane</keyword>